<protein>
    <submittedName>
        <fullName evidence="1">Gliding motility-associated C-terminal domain-containing protein</fullName>
    </submittedName>
</protein>
<dbReference type="Gene3D" id="2.60.40.740">
    <property type="match status" value="2"/>
</dbReference>
<dbReference type="Proteomes" id="UP000824267">
    <property type="component" value="Unassembled WGS sequence"/>
</dbReference>
<reference evidence="1" key="1">
    <citation type="journal article" date="2021" name="PeerJ">
        <title>Extensive microbial diversity within the chicken gut microbiome revealed by metagenomics and culture.</title>
        <authorList>
            <person name="Gilroy R."/>
            <person name="Ravi A."/>
            <person name="Getino M."/>
            <person name="Pursley I."/>
            <person name="Horton D.L."/>
            <person name="Alikhan N.F."/>
            <person name="Baker D."/>
            <person name="Gharbi K."/>
            <person name="Hall N."/>
            <person name="Watson M."/>
            <person name="Adriaenssens E.M."/>
            <person name="Foster-Nyarko E."/>
            <person name="Jarju S."/>
            <person name="Secka A."/>
            <person name="Antonio M."/>
            <person name="Oren A."/>
            <person name="Chaudhuri R.R."/>
            <person name="La Ragione R."/>
            <person name="Hildebrand F."/>
            <person name="Pallen M.J."/>
        </authorList>
    </citation>
    <scope>NUCLEOTIDE SEQUENCE</scope>
    <source>
        <strain evidence="1">Gambia16-930</strain>
    </source>
</reference>
<evidence type="ECO:0000313" key="2">
    <source>
        <dbReference type="Proteomes" id="UP000824267"/>
    </source>
</evidence>
<reference evidence="1" key="2">
    <citation type="submission" date="2021-04" db="EMBL/GenBank/DDBJ databases">
        <authorList>
            <person name="Gilroy R."/>
        </authorList>
    </citation>
    <scope>NUCLEOTIDE SEQUENCE</scope>
    <source>
        <strain evidence="1">Gambia16-930</strain>
    </source>
</reference>
<gene>
    <name evidence="1" type="ORF">IAC47_06580</name>
</gene>
<proteinExistence type="predicted"/>
<dbReference type="InterPro" id="IPR025667">
    <property type="entry name" value="SprB_repeat"/>
</dbReference>
<dbReference type="EMBL" id="DXGG01000206">
    <property type="protein sequence ID" value="HIW87921.1"/>
    <property type="molecule type" value="Genomic_DNA"/>
</dbReference>
<organism evidence="1 2">
    <name type="scientific">Candidatus Onthomorpha intestinigallinarum</name>
    <dbReference type="NCBI Taxonomy" id="2840880"/>
    <lineage>
        <taxon>Bacteria</taxon>
        <taxon>Pseudomonadati</taxon>
        <taxon>Bacteroidota</taxon>
        <taxon>Bacteroidia</taxon>
        <taxon>Bacteroidales</taxon>
        <taxon>Candidatus Onthomorpha</taxon>
    </lineage>
</organism>
<feature type="non-terminal residue" evidence="1">
    <location>
        <position position="1"/>
    </location>
</feature>
<evidence type="ECO:0000313" key="1">
    <source>
        <dbReference type="EMBL" id="HIW87921.1"/>
    </source>
</evidence>
<dbReference type="AlphaFoldDB" id="A0A9D1RGM2"/>
<dbReference type="InterPro" id="IPR026341">
    <property type="entry name" value="T9SS_type_B"/>
</dbReference>
<dbReference type="Pfam" id="PF13573">
    <property type="entry name" value="SprB"/>
    <property type="match status" value="2"/>
</dbReference>
<sequence length="399" mass="43912">YLEPHQTRCNNESNGYVTATTDGFAEPVFFQWSNGQGGEGLDSIGDLSVGNYTLTITDANGCIATQEFEISSPSDLDVDFQKTDNPCQGVCAATITLNPTGGVAPYAIEWQDGSTELSLSGLCTGDYVYELTDAQGCKYNDTIEILQLDTVRLNVVYGENLCPEGCSATAEAVVSGGTLPYSYQWSNGENAAMLTDLCSGDYSLQVKDANGCQCEESFSITYTDVFEDFWVSASQDRVYDGQVVTLSSKHIPQMNYSWYPSENLVAPHSSSTDALMYESTMFYVYVTDNKGCDLKDSVFVHVDVVNCGKPNIYVPNIFTPNGDGKNDAVFVKGDWIDSFIFEIYDRWGEKVFSTNRLDEGWDGTYKGNRCDAAVYYYRLEVKCQGGKTYTGSGDITLIR</sequence>
<name>A0A9D1RGM2_9BACT</name>
<accession>A0A9D1RGM2</accession>
<dbReference type="NCBIfam" id="TIGR04131">
    <property type="entry name" value="Bac_Flav_CTERM"/>
    <property type="match status" value="1"/>
</dbReference>
<comment type="caution">
    <text evidence="1">The sequence shown here is derived from an EMBL/GenBank/DDBJ whole genome shotgun (WGS) entry which is preliminary data.</text>
</comment>
<dbReference type="Pfam" id="PF13585">
    <property type="entry name" value="CHU_C"/>
    <property type="match status" value="1"/>
</dbReference>